<protein>
    <submittedName>
        <fullName evidence="1">Uncharacterized protein</fullName>
    </submittedName>
</protein>
<sequence length="172" mass="19693">MILKAFKVKSNQKFLNKLLSSKNAAISTKKIESIGVIIDATEFSDAEVFKSFFQELGLQLPKIKIVVFVEDEKKTERLWGNYFSKKDFGWKGSIKHAELKTFLDTEFDALLGFYKTDALELKMATALSKANFKIGLSGIDDRLFDFILDVGIKDFEVFKIELKKYLTILNKI</sequence>
<organism evidence="1 2">
    <name type="scientific">Gelidibacter gilvus</name>
    <dbReference type="NCBI Taxonomy" id="59602"/>
    <lineage>
        <taxon>Bacteria</taxon>
        <taxon>Pseudomonadati</taxon>
        <taxon>Bacteroidota</taxon>
        <taxon>Flavobacteriia</taxon>
        <taxon>Flavobacteriales</taxon>
        <taxon>Flavobacteriaceae</taxon>
        <taxon>Gelidibacter</taxon>
    </lineage>
</organism>
<dbReference type="OrthoDB" id="1430532at2"/>
<accession>A0A4Q0XJX2</accession>
<dbReference type="InterPro" id="IPR054207">
    <property type="entry name" value="DUF6913"/>
</dbReference>
<dbReference type="AlphaFoldDB" id="A0A4Q0XJX2"/>
<name>A0A4Q0XJX2_9FLAO</name>
<dbReference type="Proteomes" id="UP000289792">
    <property type="component" value="Unassembled WGS sequence"/>
</dbReference>
<gene>
    <name evidence="1" type="ORF">ESZ48_08315</name>
</gene>
<keyword evidence="2" id="KW-1185">Reference proteome</keyword>
<reference evidence="1 2" key="1">
    <citation type="submission" date="2019-01" db="EMBL/GenBank/DDBJ databases">
        <title>Genome sequence of the Antarctic species Gelidibacter gilvus ACAM 158(T).</title>
        <authorList>
            <person name="Bowman J.P."/>
        </authorList>
    </citation>
    <scope>NUCLEOTIDE SEQUENCE [LARGE SCALE GENOMIC DNA]</scope>
    <source>
        <strain evidence="1 2">IC158</strain>
    </source>
</reference>
<evidence type="ECO:0000313" key="1">
    <source>
        <dbReference type="EMBL" id="RXJ50747.1"/>
    </source>
</evidence>
<comment type="caution">
    <text evidence="1">The sequence shown here is derived from an EMBL/GenBank/DDBJ whole genome shotgun (WGS) entry which is preliminary data.</text>
</comment>
<proteinExistence type="predicted"/>
<evidence type="ECO:0000313" key="2">
    <source>
        <dbReference type="Proteomes" id="UP000289792"/>
    </source>
</evidence>
<dbReference type="EMBL" id="SDDZ01000003">
    <property type="protein sequence ID" value="RXJ50747.1"/>
    <property type="molecule type" value="Genomic_DNA"/>
</dbReference>
<dbReference type="Pfam" id="PF21857">
    <property type="entry name" value="DUF6913"/>
    <property type="match status" value="1"/>
</dbReference>
<dbReference type="RefSeq" id="WP_129016863.1">
    <property type="nucleotide sequence ID" value="NZ_SDDZ01000003.1"/>
</dbReference>